<accession>A0A967B0L3</accession>
<keyword evidence="2" id="KW-1185">Reference proteome</keyword>
<proteinExistence type="predicted"/>
<evidence type="ECO:0000313" key="2">
    <source>
        <dbReference type="Proteomes" id="UP000744769"/>
    </source>
</evidence>
<dbReference type="AlphaFoldDB" id="A0A967B0L3"/>
<dbReference type="Proteomes" id="UP000744769">
    <property type="component" value="Unassembled WGS sequence"/>
</dbReference>
<dbReference type="EMBL" id="JAAOIV010000005">
    <property type="protein sequence ID" value="NHN55839.1"/>
    <property type="molecule type" value="Genomic_DNA"/>
</dbReference>
<gene>
    <name evidence="1" type="ORF">G9U51_08630</name>
</gene>
<evidence type="ECO:0000313" key="1">
    <source>
        <dbReference type="EMBL" id="NHN55839.1"/>
    </source>
</evidence>
<comment type="caution">
    <text evidence="1">The sequence shown here is derived from an EMBL/GenBank/DDBJ whole genome shotgun (WGS) entry which is preliminary data.</text>
</comment>
<name>A0A967B0L3_9MICO</name>
<protein>
    <recommendedName>
        <fullName evidence="3">ImmA/IrrE family metallo-endopeptidase</fullName>
    </recommendedName>
</protein>
<sequence length="151" mass="16342">MLREVGVPEPFDVDLFCANVAAQRGRRVQLHELPVGIGRVCGLYVSLPAVDHVYYATGTSPRHQQHIIEHELMHLLFEHGGLRGFSTDVLERLLPGLDPGLVRAALARGGYSDPEEREAETLASLVMDHARGAPPGMGGDPVAARIETAFG</sequence>
<evidence type="ECO:0008006" key="3">
    <source>
        <dbReference type="Google" id="ProtNLM"/>
    </source>
</evidence>
<reference evidence="1" key="1">
    <citation type="submission" date="2020-03" db="EMBL/GenBank/DDBJ databases">
        <title>Draft sequencing of Calidifontibacter sp. DB0510.</title>
        <authorList>
            <person name="Kim D.-U."/>
        </authorList>
    </citation>
    <scope>NUCLEOTIDE SEQUENCE</scope>
    <source>
        <strain evidence="1">DB0510</strain>
    </source>
</reference>
<organism evidence="1 2">
    <name type="scientific">Metallococcus carri</name>
    <dbReference type="NCBI Taxonomy" id="1656884"/>
    <lineage>
        <taxon>Bacteria</taxon>
        <taxon>Bacillati</taxon>
        <taxon>Actinomycetota</taxon>
        <taxon>Actinomycetes</taxon>
        <taxon>Micrococcales</taxon>
        <taxon>Dermacoccaceae</taxon>
        <taxon>Metallococcus</taxon>
    </lineage>
</organism>